<dbReference type="PANTHER" id="PTHR43077:SF10">
    <property type="entry name" value="TRANSPORT PERMEASE PROTEIN"/>
    <property type="match status" value="1"/>
</dbReference>
<evidence type="ECO:0000259" key="7">
    <source>
        <dbReference type="Pfam" id="PF12698"/>
    </source>
</evidence>
<protein>
    <submittedName>
        <fullName evidence="8">ABC-2 family transporter protein</fullName>
    </submittedName>
</protein>
<dbReference type="GO" id="GO:0016020">
    <property type="term" value="C:membrane"/>
    <property type="evidence" value="ECO:0007669"/>
    <property type="project" value="UniProtKB-SubCell"/>
</dbReference>
<feature type="transmembrane region" description="Helical" evidence="6">
    <location>
        <begin position="483"/>
        <end position="507"/>
    </location>
</feature>
<feature type="transmembrane region" description="Helical" evidence="6">
    <location>
        <begin position="547"/>
        <end position="570"/>
    </location>
</feature>
<reference evidence="8 9" key="1">
    <citation type="submission" date="2018-11" db="EMBL/GenBank/DDBJ databases">
        <authorList>
            <person name="Kleinhagauer T."/>
            <person name="Glaeser S.P."/>
            <person name="Spergser J."/>
            <person name="Ruckert C."/>
            <person name="Kaempfer P."/>
            <person name="Busse H.-J."/>
        </authorList>
    </citation>
    <scope>NUCLEOTIDE SEQUENCE [LARGE SCALE GENOMIC DNA]</scope>
    <source>
        <strain evidence="8 9">W8</strain>
    </source>
</reference>
<gene>
    <name evidence="8" type="ORF">CGERO_08210</name>
</gene>
<dbReference type="Proteomes" id="UP000271587">
    <property type="component" value="Chromosome"/>
</dbReference>
<dbReference type="InterPro" id="IPR013525">
    <property type="entry name" value="ABC2_TM"/>
</dbReference>
<dbReference type="SUPFAM" id="SSF58104">
    <property type="entry name" value="Methyl-accepting chemotaxis protein (MCP) signaling domain"/>
    <property type="match status" value="1"/>
</dbReference>
<dbReference type="InterPro" id="IPR023908">
    <property type="entry name" value="xxxLxxG_rpt"/>
</dbReference>
<dbReference type="NCBIfam" id="TIGR03061">
    <property type="entry name" value="pip_yhgE_Nterm"/>
    <property type="match status" value="1"/>
</dbReference>
<feature type="region of interest" description="Disordered" evidence="5">
    <location>
        <begin position="1"/>
        <end position="25"/>
    </location>
</feature>
<dbReference type="PANTHER" id="PTHR43077">
    <property type="entry name" value="TRANSPORT PERMEASE YVFS-RELATED"/>
    <property type="match status" value="1"/>
</dbReference>
<dbReference type="Pfam" id="PF12698">
    <property type="entry name" value="ABC2_membrane_3"/>
    <property type="match status" value="2"/>
</dbReference>
<evidence type="ECO:0000313" key="8">
    <source>
        <dbReference type="EMBL" id="AZA11939.1"/>
    </source>
</evidence>
<evidence type="ECO:0000256" key="5">
    <source>
        <dbReference type="SAM" id="MobiDB-lite"/>
    </source>
</evidence>
<feature type="transmembrane region" description="Helical" evidence="6">
    <location>
        <begin position="446"/>
        <end position="471"/>
    </location>
</feature>
<keyword evidence="4 6" id="KW-0472">Membrane</keyword>
<feature type="domain" description="ABC-2 type transporter transmembrane" evidence="7">
    <location>
        <begin position="35"/>
        <end position="175"/>
    </location>
</feature>
<feature type="domain" description="ABC-2 type transporter transmembrane" evidence="7">
    <location>
        <begin position="394"/>
        <end position="625"/>
    </location>
</feature>
<evidence type="ECO:0000313" key="9">
    <source>
        <dbReference type="Proteomes" id="UP000271587"/>
    </source>
</evidence>
<feature type="transmembrane region" description="Helical" evidence="6">
    <location>
        <begin position="605"/>
        <end position="625"/>
    </location>
</feature>
<dbReference type="EMBL" id="CP033897">
    <property type="protein sequence ID" value="AZA11939.1"/>
    <property type="molecule type" value="Genomic_DNA"/>
</dbReference>
<evidence type="ECO:0000256" key="2">
    <source>
        <dbReference type="ARBA" id="ARBA00022692"/>
    </source>
</evidence>
<dbReference type="NCBIfam" id="TIGR03057">
    <property type="entry name" value="xxxLxxG_by_4"/>
    <property type="match status" value="5"/>
</dbReference>
<dbReference type="Gene3D" id="1.10.287.950">
    <property type="entry name" value="Methyl-accepting chemotaxis protein"/>
    <property type="match status" value="1"/>
</dbReference>
<feature type="transmembrane region" description="Helical" evidence="6">
    <location>
        <begin position="519"/>
        <end position="540"/>
    </location>
</feature>
<name>A0A3G6J1V2_9CORY</name>
<sequence length="646" mass="68311">MADPIDTTPTEHTEGEELAVTQEPKRSRKRELLIRSIIVTVLVAPLLVTAAFMWSLWDPSHYLDNVKMAVVNEDAGTQKDGKEVNFGEDVAQGLVDTEYMNFTEMSAEDANQGLRNGDYMVVLSIPRDFSKQVTTVIDDKPVQPTVVISYDDQYGTNTPLLTSGLIPNIQKGIATGIAEGYSQEILGGMNKLGAGLKQAADGAKQLDDGASQLKAGTEKGVDGATQLKDGTSQLASGSAQLDNGMSQLVDGTGQLGDGAAQIDAGVGQLTGKVIPLLQQAGQVVATIKPIAENLDALGLHAEAQQLRDRIAVLDTSNPEALANQLAKLKDGTAQMSYNLNDPSAPYLSGVLQLKDGTTQLSSGAARLDEGMGQMLDGTHQLNDGVGQLKDGTSQLNTGLSEGAKQAPEIKDIPASSHQISVPVSYEEDYRHAVQELTDEHDPTSKVLSGGVTMILILVFGYLMMALVSMLAPHILGARKHASAAGAVLAGFAVVGLGNVALLALLTAAGMAAGFEILHAGAYAFALVLIAAHGTSIFQFLRVAFGKLAGGALALGFFAYGVFAFGGVWPIDLTPAPMRALHDIHPMTYAKNVFVRTVDGNFDSTYYIGVAVLVLTTLIFLGLSIFTRKRKIQKIAQEQRTPELVNA</sequence>
<keyword evidence="2 6" id="KW-0812">Transmembrane</keyword>
<dbReference type="OrthoDB" id="9811483at2"/>
<comment type="subcellular location">
    <subcellularLocation>
        <location evidence="1">Membrane</location>
        <topology evidence="1">Multi-pass membrane protein</topology>
    </subcellularLocation>
</comment>
<keyword evidence="3 6" id="KW-1133">Transmembrane helix</keyword>
<organism evidence="8 9">
    <name type="scientific">Corynebacterium gerontici</name>
    <dbReference type="NCBI Taxonomy" id="2079234"/>
    <lineage>
        <taxon>Bacteria</taxon>
        <taxon>Bacillati</taxon>
        <taxon>Actinomycetota</taxon>
        <taxon>Actinomycetes</taxon>
        <taxon>Mycobacteriales</taxon>
        <taxon>Corynebacteriaceae</taxon>
        <taxon>Corynebacterium</taxon>
    </lineage>
</organism>
<feature type="transmembrane region" description="Helical" evidence="6">
    <location>
        <begin position="32"/>
        <end position="57"/>
    </location>
</feature>
<evidence type="ECO:0000256" key="6">
    <source>
        <dbReference type="SAM" id="Phobius"/>
    </source>
</evidence>
<dbReference type="InterPro" id="IPR017500">
    <property type="entry name" value="Phage_infect_YhgE_N"/>
</dbReference>
<dbReference type="RefSeq" id="WP_123934915.1">
    <property type="nucleotide sequence ID" value="NZ_CP033897.1"/>
</dbReference>
<proteinExistence type="predicted"/>
<dbReference type="KEGG" id="cgk:CGERO_08210"/>
<evidence type="ECO:0000256" key="1">
    <source>
        <dbReference type="ARBA" id="ARBA00004141"/>
    </source>
</evidence>
<dbReference type="GO" id="GO:0140359">
    <property type="term" value="F:ABC-type transporter activity"/>
    <property type="evidence" value="ECO:0007669"/>
    <property type="project" value="InterPro"/>
</dbReference>
<dbReference type="InterPro" id="IPR051328">
    <property type="entry name" value="T7SS_ABC-Transporter"/>
</dbReference>
<accession>A0A3G6J1V2</accession>
<evidence type="ECO:0000256" key="4">
    <source>
        <dbReference type="ARBA" id="ARBA00023136"/>
    </source>
</evidence>
<evidence type="ECO:0000256" key="3">
    <source>
        <dbReference type="ARBA" id="ARBA00022989"/>
    </source>
</evidence>
<keyword evidence="9" id="KW-1185">Reference proteome</keyword>
<dbReference type="AlphaFoldDB" id="A0A3G6J1V2"/>